<feature type="transmembrane region" description="Helical" evidence="1">
    <location>
        <begin position="34"/>
        <end position="51"/>
    </location>
</feature>
<reference evidence="2" key="1">
    <citation type="journal article" date="2018" name="Antonie Van Leeuwenhoek">
        <title>Proteinivorax hydrogeniformans sp. nov., an anaerobic, haloalkaliphilic bacterium fermenting proteinaceous compounds with high hydrogen production.</title>
        <authorList>
            <person name="Boltyanskaya Y."/>
            <person name="Detkova E."/>
            <person name="Pimenov N."/>
            <person name="Kevbrin V."/>
        </authorList>
    </citation>
    <scope>NUCLEOTIDE SEQUENCE</scope>
    <source>
        <strain evidence="2">Z-710</strain>
    </source>
</reference>
<feature type="transmembrane region" description="Helical" evidence="1">
    <location>
        <begin position="95"/>
        <end position="112"/>
    </location>
</feature>
<reference evidence="2" key="2">
    <citation type="submission" date="2024-06" db="EMBL/GenBank/DDBJ databases">
        <authorList>
            <person name="Petrova K.O."/>
            <person name="Toshchakov S.V."/>
            <person name="Boltjanskaja Y.V."/>
            <person name="Kevbrin V.V."/>
        </authorList>
    </citation>
    <scope>NUCLEOTIDE SEQUENCE</scope>
    <source>
        <strain evidence="2">Z-710</strain>
    </source>
</reference>
<keyword evidence="1" id="KW-1133">Transmembrane helix</keyword>
<protein>
    <submittedName>
        <fullName evidence="2">Uncharacterized protein</fullName>
    </submittedName>
</protein>
<evidence type="ECO:0000256" key="1">
    <source>
        <dbReference type="SAM" id="Phobius"/>
    </source>
</evidence>
<feature type="transmembrane region" description="Helical" evidence="1">
    <location>
        <begin position="7"/>
        <end position="28"/>
    </location>
</feature>
<keyword evidence="1" id="KW-0812">Transmembrane</keyword>
<gene>
    <name evidence="2" type="ORF">PRVXH_002374</name>
</gene>
<dbReference type="AlphaFoldDB" id="A0AAU8HS70"/>
<dbReference type="RefSeq" id="WP_353892972.1">
    <property type="nucleotide sequence ID" value="NZ_CP159485.1"/>
</dbReference>
<feature type="transmembrane region" description="Helical" evidence="1">
    <location>
        <begin position="193"/>
        <end position="211"/>
    </location>
</feature>
<evidence type="ECO:0000313" key="2">
    <source>
        <dbReference type="EMBL" id="XCI28416.1"/>
    </source>
</evidence>
<organism evidence="2">
    <name type="scientific">Proteinivorax hydrogeniformans</name>
    <dbReference type="NCBI Taxonomy" id="1826727"/>
    <lineage>
        <taxon>Bacteria</taxon>
        <taxon>Bacillati</taxon>
        <taxon>Bacillota</taxon>
        <taxon>Clostridia</taxon>
        <taxon>Eubacteriales</taxon>
        <taxon>Proteinivoracaceae</taxon>
        <taxon>Proteinivorax</taxon>
    </lineage>
</organism>
<proteinExistence type="predicted"/>
<feature type="transmembrane region" description="Helical" evidence="1">
    <location>
        <begin position="268"/>
        <end position="288"/>
    </location>
</feature>
<name>A0AAU8HS70_9FIRM</name>
<sequence length="331" mass="34346">MQKAIWTLGYVILVVMCLILYTAGLYAAFDANHFFTSSVLTIAIVGIIYAMKKEISLNLVSNYETTKFDINDFYNFLSIIIGAVITYFLSVELQLGAVVAAGAVGVLAALLVPKLGAPLYTGAFVGMASEALLSSYIAIIVAGAIAGIVFVISKIVFNGFGGKFGTIAFTGCVVTGLLTGQEFLSAEIPNVDMMVKIILCSVIAGVMTYAISHRLGHGPVMASGIVGLIAGLVLPAAFPESGGSLAIMAICASFAGMAGKHRIPNEKYLALAALISALAFIYTNPYMGGAGGKLGTIAFGSVIAVRGVSDIFANLSKTEGKKEVSPNPSLL</sequence>
<keyword evidence="1" id="KW-0472">Membrane</keyword>
<feature type="transmembrane region" description="Helical" evidence="1">
    <location>
        <begin position="133"/>
        <end position="157"/>
    </location>
</feature>
<dbReference type="EMBL" id="CP159485">
    <property type="protein sequence ID" value="XCI28416.1"/>
    <property type="molecule type" value="Genomic_DNA"/>
</dbReference>
<accession>A0AAU8HS70</accession>
<feature type="transmembrane region" description="Helical" evidence="1">
    <location>
        <begin position="218"/>
        <end position="238"/>
    </location>
</feature>
<feature type="transmembrane region" description="Helical" evidence="1">
    <location>
        <begin position="72"/>
        <end position="89"/>
    </location>
</feature>